<organism evidence="2 3">
    <name type="scientific">Pseudonocardia sediminis</name>
    <dbReference type="NCBI Taxonomy" id="1397368"/>
    <lineage>
        <taxon>Bacteria</taxon>
        <taxon>Bacillati</taxon>
        <taxon>Actinomycetota</taxon>
        <taxon>Actinomycetes</taxon>
        <taxon>Pseudonocardiales</taxon>
        <taxon>Pseudonocardiaceae</taxon>
        <taxon>Pseudonocardia</taxon>
    </lineage>
</organism>
<name>A0A4V2FQI6_PSEST</name>
<keyword evidence="1" id="KW-0472">Membrane</keyword>
<proteinExistence type="predicted"/>
<gene>
    <name evidence="2" type="ORF">EV383_1726</name>
</gene>
<dbReference type="EMBL" id="SHKL01000001">
    <property type="protein sequence ID" value="RZT84870.1"/>
    <property type="molecule type" value="Genomic_DNA"/>
</dbReference>
<feature type="transmembrane region" description="Helical" evidence="1">
    <location>
        <begin position="39"/>
        <end position="59"/>
    </location>
</feature>
<dbReference type="Proteomes" id="UP000291591">
    <property type="component" value="Unassembled WGS sequence"/>
</dbReference>
<dbReference type="OrthoDB" id="4773013at2"/>
<sequence>MSDERRSRAELPEELRELNAQVAGLPEQIERRFDPGARALVVSVGVLVLIGSVLLPWIGGSPGWQVFAGIASYGPLPRLFTFTLIAFGVLGSMLALVTRRWAIAFVCAIGCGISTVNGIWAIWSRQIGADSGLAPPQVGLVLGAIGVLVLTFTWAGVALRRG</sequence>
<feature type="transmembrane region" description="Helical" evidence="1">
    <location>
        <begin position="102"/>
        <end position="123"/>
    </location>
</feature>
<comment type="caution">
    <text evidence="2">The sequence shown here is derived from an EMBL/GenBank/DDBJ whole genome shotgun (WGS) entry which is preliminary data.</text>
</comment>
<feature type="transmembrane region" description="Helical" evidence="1">
    <location>
        <begin position="79"/>
        <end position="97"/>
    </location>
</feature>
<evidence type="ECO:0000256" key="1">
    <source>
        <dbReference type="SAM" id="Phobius"/>
    </source>
</evidence>
<dbReference type="AlphaFoldDB" id="A0A4V2FQI6"/>
<keyword evidence="1" id="KW-1133">Transmembrane helix</keyword>
<evidence type="ECO:0000313" key="2">
    <source>
        <dbReference type="EMBL" id="RZT84870.1"/>
    </source>
</evidence>
<keyword evidence="3" id="KW-1185">Reference proteome</keyword>
<protein>
    <submittedName>
        <fullName evidence="2">Uncharacterized protein</fullName>
    </submittedName>
</protein>
<dbReference type="RefSeq" id="WP_130289415.1">
    <property type="nucleotide sequence ID" value="NZ_SHKL01000001.1"/>
</dbReference>
<reference evidence="2 3" key="1">
    <citation type="submission" date="2019-02" db="EMBL/GenBank/DDBJ databases">
        <title>Sequencing the genomes of 1000 actinobacteria strains.</title>
        <authorList>
            <person name="Klenk H.-P."/>
        </authorList>
    </citation>
    <scope>NUCLEOTIDE SEQUENCE [LARGE SCALE GENOMIC DNA]</scope>
    <source>
        <strain evidence="2 3">DSM 45779</strain>
    </source>
</reference>
<accession>A0A4V2FQI6</accession>
<feature type="transmembrane region" description="Helical" evidence="1">
    <location>
        <begin position="138"/>
        <end position="159"/>
    </location>
</feature>
<keyword evidence="1" id="KW-0812">Transmembrane</keyword>
<evidence type="ECO:0000313" key="3">
    <source>
        <dbReference type="Proteomes" id="UP000291591"/>
    </source>
</evidence>